<evidence type="ECO:0000256" key="6">
    <source>
        <dbReference type="ARBA" id="ARBA00023136"/>
    </source>
</evidence>
<dbReference type="AlphaFoldDB" id="A0A3B1DBV5"/>
<dbReference type="InterPro" id="IPR000131">
    <property type="entry name" value="ATP_synth_F1_gsu"/>
</dbReference>
<dbReference type="HAMAP" id="MF_00815">
    <property type="entry name" value="ATP_synth_gamma_bact"/>
    <property type="match status" value="1"/>
</dbReference>
<keyword evidence="4" id="KW-0375">Hydrogen ion transport</keyword>
<keyword evidence="3" id="KW-0813">Transport</keyword>
<keyword evidence="6" id="KW-0472">Membrane</keyword>
<dbReference type="GO" id="GO:0016787">
    <property type="term" value="F:hydrolase activity"/>
    <property type="evidence" value="ECO:0007669"/>
    <property type="project" value="UniProtKB-KW"/>
</dbReference>
<dbReference type="PANTHER" id="PTHR11693">
    <property type="entry name" value="ATP SYNTHASE GAMMA CHAIN"/>
    <property type="match status" value="1"/>
</dbReference>
<protein>
    <submittedName>
        <fullName evidence="9">ATP synthase gamma chain</fullName>
        <ecNumber evidence="9">3.6.3.14</ecNumber>
    </submittedName>
</protein>
<reference evidence="9" key="1">
    <citation type="submission" date="2018-06" db="EMBL/GenBank/DDBJ databases">
        <authorList>
            <person name="Zhirakovskaya E."/>
        </authorList>
    </citation>
    <scope>NUCLEOTIDE SEQUENCE</scope>
</reference>
<dbReference type="PRINTS" id="PR00126">
    <property type="entry name" value="ATPASEGAMMA"/>
</dbReference>
<name>A0A3B1DBV5_9ZZZZ</name>
<dbReference type="InterPro" id="IPR035968">
    <property type="entry name" value="ATP_synth_F1_ATPase_gsu"/>
</dbReference>
<evidence type="ECO:0000256" key="8">
    <source>
        <dbReference type="ARBA" id="ARBA00023310"/>
    </source>
</evidence>
<evidence type="ECO:0000256" key="4">
    <source>
        <dbReference type="ARBA" id="ARBA00022781"/>
    </source>
</evidence>
<dbReference type="Gene3D" id="3.40.1380.10">
    <property type="match status" value="1"/>
</dbReference>
<dbReference type="CDD" id="cd12151">
    <property type="entry name" value="F1-ATPase_gamma"/>
    <property type="match status" value="1"/>
</dbReference>
<organism evidence="9">
    <name type="scientific">hydrothermal vent metagenome</name>
    <dbReference type="NCBI Taxonomy" id="652676"/>
    <lineage>
        <taxon>unclassified sequences</taxon>
        <taxon>metagenomes</taxon>
        <taxon>ecological metagenomes</taxon>
    </lineage>
</organism>
<dbReference type="Pfam" id="PF00231">
    <property type="entry name" value="ATP-synt"/>
    <property type="match status" value="1"/>
</dbReference>
<keyword evidence="8" id="KW-0066">ATP synthesis</keyword>
<dbReference type="PANTHER" id="PTHR11693:SF22">
    <property type="entry name" value="ATP SYNTHASE SUBUNIT GAMMA, MITOCHONDRIAL"/>
    <property type="match status" value="1"/>
</dbReference>
<dbReference type="Gene3D" id="1.10.287.80">
    <property type="entry name" value="ATP synthase, gamma subunit, helix hairpin domain"/>
    <property type="match status" value="1"/>
</dbReference>
<keyword evidence="5" id="KW-0406">Ion transport</keyword>
<dbReference type="SUPFAM" id="SSF52943">
    <property type="entry name" value="ATP synthase (F1-ATPase), gamma subunit"/>
    <property type="match status" value="1"/>
</dbReference>
<accession>A0A3B1DBV5</accession>
<proteinExistence type="inferred from homology"/>
<evidence type="ECO:0000256" key="1">
    <source>
        <dbReference type="ARBA" id="ARBA00004170"/>
    </source>
</evidence>
<evidence type="ECO:0000256" key="5">
    <source>
        <dbReference type="ARBA" id="ARBA00023065"/>
    </source>
</evidence>
<keyword evidence="7" id="KW-0139">CF(1)</keyword>
<comment type="subcellular location">
    <subcellularLocation>
        <location evidence="1">Membrane</location>
        <topology evidence="1">Peripheral membrane protein</topology>
    </subcellularLocation>
</comment>
<comment type="similarity">
    <text evidence="2">Belongs to the ATPase gamma chain family.</text>
</comment>
<dbReference type="GO" id="GO:0046933">
    <property type="term" value="F:proton-transporting ATP synthase activity, rotational mechanism"/>
    <property type="evidence" value="ECO:0007669"/>
    <property type="project" value="InterPro"/>
</dbReference>
<evidence type="ECO:0000256" key="2">
    <source>
        <dbReference type="ARBA" id="ARBA00007681"/>
    </source>
</evidence>
<keyword evidence="9" id="KW-0378">Hydrolase</keyword>
<evidence type="ECO:0000256" key="3">
    <source>
        <dbReference type="ARBA" id="ARBA00022448"/>
    </source>
</evidence>
<dbReference type="EC" id="3.6.3.14" evidence="9"/>
<dbReference type="EMBL" id="UOGF01000109">
    <property type="protein sequence ID" value="VAX33478.1"/>
    <property type="molecule type" value="Genomic_DNA"/>
</dbReference>
<dbReference type="NCBIfam" id="TIGR01146">
    <property type="entry name" value="ATPsyn_F1gamma"/>
    <property type="match status" value="1"/>
</dbReference>
<evidence type="ECO:0000256" key="7">
    <source>
        <dbReference type="ARBA" id="ARBA00023196"/>
    </source>
</evidence>
<dbReference type="GO" id="GO:0045259">
    <property type="term" value="C:proton-transporting ATP synthase complex"/>
    <property type="evidence" value="ECO:0007669"/>
    <property type="project" value="UniProtKB-KW"/>
</dbReference>
<gene>
    <name evidence="9" type="ORF">MNBD_NITROSPIRAE01-7</name>
</gene>
<sequence>MAETLRELKSRIRSAKKTQQITKTMQMVAASRLKKSEMVFRQAKPYNERMEIILSHLMESSQGVSHPFFEKRDVKTIALVIVTSDRGLCGGYNSNIIARAESFLKQTRSQDIQLILIGKKGYDYFKSREWPILMKFLDLSGKADYEKISGITQQLIETYLSGVVDEVQVLYTNYISALSNKPVMKKFLNLQQDTQGLKSDFIFEPSVEEIIDAFLGRQITSRMYSALLESFTAENSSRMVAMKSATDSAKEMIDRLSLKGNKARQAAITKEILEIVTAGEAMKD</sequence>
<evidence type="ECO:0000313" key="9">
    <source>
        <dbReference type="EMBL" id="VAX33478.1"/>
    </source>
</evidence>